<keyword evidence="1" id="KW-0812">Transmembrane</keyword>
<dbReference type="Proteomes" id="UP000018040">
    <property type="component" value="Unassembled WGS sequence"/>
</dbReference>
<dbReference type="SMART" id="SM00261">
    <property type="entry name" value="FU"/>
    <property type="match status" value="3"/>
</dbReference>
<gene>
    <name evidence="3" type="ORF">GSB_154320</name>
</gene>
<organism evidence="3 4">
    <name type="scientific">Giardia intestinalis</name>
    <name type="common">Giardia lamblia</name>
    <dbReference type="NCBI Taxonomy" id="5741"/>
    <lineage>
        <taxon>Eukaryota</taxon>
        <taxon>Metamonada</taxon>
        <taxon>Diplomonadida</taxon>
        <taxon>Hexamitidae</taxon>
        <taxon>Giardiinae</taxon>
        <taxon>Giardia</taxon>
    </lineage>
</organism>
<evidence type="ECO:0000313" key="3">
    <source>
        <dbReference type="EMBL" id="ESU41218.1"/>
    </source>
</evidence>
<protein>
    <submittedName>
        <fullName evidence="3">Variant-specific surface protein</fullName>
    </submittedName>
</protein>
<dbReference type="VEuPathDB" id="GiardiaDB:GL50581_3457"/>
<keyword evidence="1" id="KW-1133">Transmembrane helix</keyword>
<dbReference type="PANTHER" id="PTHR23275">
    <property type="entry name" value="CABRIOLET.-RELATED"/>
    <property type="match status" value="1"/>
</dbReference>
<dbReference type="VEuPathDB" id="GiardiaDB:DHA2_153260"/>
<feature type="domain" description="EGF-like" evidence="2">
    <location>
        <begin position="578"/>
        <end position="615"/>
    </location>
</feature>
<evidence type="ECO:0000256" key="1">
    <source>
        <dbReference type="SAM" id="Phobius"/>
    </source>
</evidence>
<proteinExistence type="predicted"/>
<feature type="domain" description="EGF-like" evidence="2">
    <location>
        <begin position="541"/>
        <end position="577"/>
    </location>
</feature>
<feature type="domain" description="EGF-like" evidence="2">
    <location>
        <begin position="226"/>
        <end position="274"/>
    </location>
</feature>
<feature type="domain" description="EGF-like" evidence="2">
    <location>
        <begin position="670"/>
        <end position="704"/>
    </location>
</feature>
<evidence type="ECO:0000313" key="4">
    <source>
        <dbReference type="Proteomes" id="UP000018040"/>
    </source>
</evidence>
<comment type="caution">
    <text evidence="3">The sequence shown here is derived from an EMBL/GenBank/DDBJ whole genome shotgun (WGS) entry which is preliminary data.</text>
</comment>
<reference evidence="4" key="1">
    <citation type="submission" date="2012-02" db="EMBL/GenBank/DDBJ databases">
        <title>Genome sequencing of Giardia lamblia Genotypes A2 and B isolates (DH and GS) and comparative analysis with the genomes of Genotypes A1 and E (WB and Pig).</title>
        <authorList>
            <person name="Adam R."/>
            <person name="Dahlstrom E."/>
            <person name="Martens C."/>
            <person name="Bruno D."/>
            <person name="Barbian K."/>
            <person name="Porcella S.F."/>
            <person name="Nash T."/>
        </authorList>
    </citation>
    <scope>NUCLEOTIDE SEQUENCE</scope>
    <source>
        <strain evidence="4">GS</strain>
    </source>
</reference>
<feature type="domain" description="EGF-like" evidence="2">
    <location>
        <begin position="616"/>
        <end position="665"/>
    </location>
</feature>
<feature type="transmembrane region" description="Helical" evidence="1">
    <location>
        <begin position="14"/>
        <end position="34"/>
    </location>
</feature>
<feature type="non-terminal residue" evidence="3">
    <location>
        <position position="1"/>
    </location>
</feature>
<dbReference type="VEuPathDB" id="GiardiaDB:QR46_4012"/>
<dbReference type="InterPro" id="IPR052798">
    <property type="entry name" value="Giardia_VSA"/>
</dbReference>
<dbReference type="EMBL" id="AHHH01000139">
    <property type="protein sequence ID" value="ESU41218.1"/>
    <property type="molecule type" value="Genomic_DNA"/>
</dbReference>
<reference evidence="3 4" key="2">
    <citation type="journal article" date="2013" name="Genome Biol. Evol.">
        <title>Genome sequencing of Giardia lamblia genotypes A2 and B isolates (DH and GS) and comparative analysis with the genomes of genotypes A1 and E (WB and Pig).</title>
        <authorList>
            <person name="Adam R.D."/>
            <person name="Dahlstrom E.W."/>
            <person name="Martens C.A."/>
            <person name="Bruno D.P."/>
            <person name="Barbian K.D."/>
            <person name="Ricklefs S.M."/>
            <person name="Hernandez M.M."/>
            <person name="Narla N.P."/>
            <person name="Patel R.B."/>
            <person name="Porcella S.F."/>
            <person name="Nash T.E."/>
        </authorList>
    </citation>
    <scope>NUCLEOTIDE SEQUENCE [LARGE SCALE GENOMIC DNA]</scope>
    <source>
        <strain evidence="3 4">GS</strain>
    </source>
</reference>
<evidence type="ECO:0000259" key="2">
    <source>
        <dbReference type="SMART" id="SM00181"/>
    </source>
</evidence>
<dbReference type="Pfam" id="PF03302">
    <property type="entry name" value="VSP"/>
    <property type="match status" value="4"/>
</dbReference>
<dbReference type="InterPro" id="IPR009030">
    <property type="entry name" value="Growth_fac_rcpt_cys_sf"/>
</dbReference>
<dbReference type="InterPro" id="IPR000742">
    <property type="entry name" value="EGF"/>
</dbReference>
<dbReference type="VEuPathDB" id="GiardiaDB:GL50581_3037"/>
<feature type="transmembrane region" description="Helical" evidence="1">
    <location>
        <begin position="809"/>
        <end position="830"/>
    </location>
</feature>
<keyword evidence="1" id="KW-0472">Membrane</keyword>
<sequence>VCQDPLIIDKLKPVYLKGLMTVFVLLLYLCGIFSECTQNSDCGGTDGICDVTIGDKKYCSKCAGDRVPVNGKCRLLKLSRDICTVSTDSNTNTGSCTGCIRDFLFYRGGCYRTAALINAICKEKHVIGEGMYCGACAIDGDVPINGVCVVASTENSAGNTCEKGVCTTCASGYFFHYGSCYKFGGSPGSSICSDTTDTASSSVCSSCKSSFIKSPGASASATSCLACYGLDGTLFCETCRLNVLSGQDQTDSTIKPTLCTQCQIGYVPVDGRCLSTYSAAAALAGCFDSKGNGLCTTCSSGYMLFYGSCYSFNGPIAQAICATENQIYVNGRVLCKKCAQPGHYPFNGICTAEGSSGTDGHTCSDGSCTGCSSKQTTESTPEFFLFYGGCYDVTYPLGESICSAVTGSDCTTCNTTEGLSVITITGTDDQSSKCLACWDEAATGVANCGGCSLSADADSKAVCTKCSDSTEPKDNTCPQALPPTTPEGCAVQGCQACSKGSATTCDTCFSPLILKEDKTKCFGSCLALGLGYYNNSGTCTRCMDNCNLCEDGESCSQCAEGYYLETSDADPPQSTCKVCTAGCSACNDGTGSSCTACAAGYYLTATTKGQPGQCVKCDANGNGYTGIQHCVTCFGVIKDETTTVVCEKCEDGYLKENDGNTVTCKAPIPECTVDLCALCITNDSSRCEHCVTGAYLCPQTASCTKDCATCGASMYADEDLGECQPCDIANCQVCATGLKCDSCTADSVPVSPDVYHTACLGCDDTAGMNGWTGLAGCKTCELTDKGSGSVNCLDPGYYRKGGLGAGGTAAIVIVVLLVLAVAGFLVWWFVFRKRGRSSRRGGASYTSLMRGESPDYRQSLI</sequence>
<accession>V6TQI0</accession>
<dbReference type="InterPro" id="IPR005127">
    <property type="entry name" value="Giardia_VSP"/>
</dbReference>
<dbReference type="InterPro" id="IPR006212">
    <property type="entry name" value="Furin_repeat"/>
</dbReference>
<dbReference type="PANTHER" id="PTHR23275:SF100">
    <property type="entry name" value="EGF-LIKE DOMAIN-CONTAINING PROTEIN"/>
    <property type="match status" value="1"/>
</dbReference>
<dbReference type="SMART" id="SM00181">
    <property type="entry name" value="EGF"/>
    <property type="match status" value="5"/>
</dbReference>
<dbReference type="AlphaFoldDB" id="V6TQI0"/>
<dbReference type="SUPFAM" id="SSF57184">
    <property type="entry name" value="Growth factor receptor domain"/>
    <property type="match status" value="2"/>
</dbReference>
<dbReference type="Gene3D" id="2.10.220.10">
    <property type="entry name" value="Hormone Receptor, Insulin-like Growth Factor Receptor 1, Chain A, domain 2"/>
    <property type="match status" value="1"/>
</dbReference>
<dbReference type="OrthoDB" id="18487at2759"/>
<name>V6TQI0_GIAIN</name>
<dbReference type="VEuPathDB" id="GiardiaDB:GL50803_00112126"/>